<sequence>MFHNLKMQRAGWGAAAFLVLLAPQVQAQDLTSLFEYRVVEKDDAGEEILVERNKVRPGETIHYIISHENVAETDLSDVVIVAPVPQGVTLSVGSESSSIPANFEIQAELEPEMPGLEWSSLPAFRKVIAEDGSESLEPVPASAIEAVRWSLQDAIPSGDKAMNTYRVIVN</sequence>
<accession>A0A2M9DGB2</accession>
<dbReference type="AlphaFoldDB" id="A0A1U7DFS4"/>
<dbReference type="RefSeq" id="WP_076978845.1">
    <property type="nucleotide sequence ID" value="NZ_CP019124.1"/>
</dbReference>
<dbReference type="Proteomes" id="UP000187266">
    <property type="component" value="Chromosome"/>
</dbReference>
<keyword evidence="2" id="KW-1185">Reference proteome</keyword>
<gene>
    <name evidence="1" type="ORF">BV394_02985</name>
</gene>
<evidence type="ECO:0000313" key="1">
    <source>
        <dbReference type="EMBL" id="APX88822.1"/>
    </source>
</evidence>
<accession>A0A1U7DFS4</accession>
<dbReference type="STRING" id="1267768.BV394_02985"/>
<organism evidence="1 2">
    <name type="scientific">Brevirhabdus pacifica</name>
    <dbReference type="NCBI Taxonomy" id="1267768"/>
    <lineage>
        <taxon>Bacteria</taxon>
        <taxon>Pseudomonadati</taxon>
        <taxon>Pseudomonadota</taxon>
        <taxon>Alphaproteobacteria</taxon>
        <taxon>Rhodobacterales</taxon>
        <taxon>Paracoccaceae</taxon>
        <taxon>Brevirhabdus</taxon>
    </lineage>
</organism>
<name>A0A1U7DFS4_9RHOB</name>
<dbReference type="EMBL" id="CP019124">
    <property type="protein sequence ID" value="APX88822.1"/>
    <property type="molecule type" value="Genomic_DNA"/>
</dbReference>
<reference evidence="1 2" key="1">
    <citation type="submission" date="2017-01" db="EMBL/GenBank/DDBJ databases">
        <title>Genomic analysis of Xuhuaishuia manganoxidans DY6-4.</title>
        <authorList>
            <person name="Wang X."/>
        </authorList>
    </citation>
    <scope>NUCLEOTIDE SEQUENCE [LARGE SCALE GENOMIC DNA]</scope>
    <source>
        <strain evidence="1 2">DY6-4</strain>
    </source>
</reference>
<evidence type="ECO:0000313" key="2">
    <source>
        <dbReference type="Proteomes" id="UP000187266"/>
    </source>
</evidence>
<protein>
    <submittedName>
        <fullName evidence="1">Uncharacterized protein</fullName>
    </submittedName>
</protein>
<proteinExistence type="predicted"/>